<organism evidence="1 2">
    <name type="scientific">Nesidiocoris tenuis</name>
    <dbReference type="NCBI Taxonomy" id="355587"/>
    <lineage>
        <taxon>Eukaryota</taxon>
        <taxon>Metazoa</taxon>
        <taxon>Ecdysozoa</taxon>
        <taxon>Arthropoda</taxon>
        <taxon>Hexapoda</taxon>
        <taxon>Insecta</taxon>
        <taxon>Pterygota</taxon>
        <taxon>Neoptera</taxon>
        <taxon>Paraneoptera</taxon>
        <taxon>Hemiptera</taxon>
        <taxon>Heteroptera</taxon>
        <taxon>Panheteroptera</taxon>
        <taxon>Cimicomorpha</taxon>
        <taxon>Miridae</taxon>
        <taxon>Dicyphina</taxon>
        <taxon>Nesidiocoris</taxon>
    </lineage>
</organism>
<keyword evidence="2" id="KW-1185">Reference proteome</keyword>
<dbReference type="Proteomes" id="UP001307889">
    <property type="component" value="Chromosome 13"/>
</dbReference>
<evidence type="ECO:0000313" key="1">
    <source>
        <dbReference type="EMBL" id="BET02150.1"/>
    </source>
</evidence>
<sequence length="84" mass="9518">MERLIRWKTAFPAVFLGGPPLFIGGRKSAGSKGMLTPVQVIRSPPETDRRGLRGDPPLFECDHRAHKETLRTWRFSAETANFPR</sequence>
<accession>A0ABN7BER2</accession>
<dbReference type="EMBL" id="AP028921">
    <property type="protein sequence ID" value="BET02150.1"/>
    <property type="molecule type" value="Genomic_DNA"/>
</dbReference>
<reference evidence="1 2" key="1">
    <citation type="submission" date="2023-09" db="EMBL/GenBank/DDBJ databases">
        <title>Nesidiocoris tenuis whole genome shotgun sequence.</title>
        <authorList>
            <person name="Shibata T."/>
            <person name="Shimoda M."/>
            <person name="Kobayashi T."/>
            <person name="Uehara T."/>
        </authorList>
    </citation>
    <scope>NUCLEOTIDE SEQUENCE [LARGE SCALE GENOMIC DNA]</scope>
    <source>
        <strain evidence="1 2">Japan</strain>
    </source>
</reference>
<gene>
    <name evidence="1" type="ORF">NTJ_14969</name>
</gene>
<proteinExistence type="predicted"/>
<name>A0ABN7BER2_9HEMI</name>
<evidence type="ECO:0000313" key="2">
    <source>
        <dbReference type="Proteomes" id="UP001307889"/>
    </source>
</evidence>
<protein>
    <submittedName>
        <fullName evidence="1">Uncharacterized protein</fullName>
    </submittedName>
</protein>